<protein>
    <recommendedName>
        <fullName evidence="11">BED-type domain-containing protein</fullName>
    </recommendedName>
</protein>
<evidence type="ECO:0000256" key="7">
    <source>
        <dbReference type="ARBA" id="ARBA00023163"/>
    </source>
</evidence>
<comment type="subcellular location">
    <subcellularLocation>
        <location evidence="1">Nucleus</location>
    </subcellularLocation>
</comment>
<comment type="caution">
    <text evidence="12">The sequence shown here is derived from an EMBL/GenBank/DDBJ whole genome shotgun (WGS) entry which is preliminary data.</text>
</comment>
<evidence type="ECO:0000256" key="10">
    <source>
        <dbReference type="SAM" id="MobiDB-lite"/>
    </source>
</evidence>
<evidence type="ECO:0000256" key="1">
    <source>
        <dbReference type="ARBA" id="ARBA00004123"/>
    </source>
</evidence>
<keyword evidence="3 9" id="KW-0863">Zinc-finger</keyword>
<feature type="region of interest" description="Disordered" evidence="10">
    <location>
        <begin position="67"/>
        <end position="91"/>
    </location>
</feature>
<accession>A0AAV2H6Z7</accession>
<evidence type="ECO:0000256" key="9">
    <source>
        <dbReference type="PROSITE-ProRule" id="PRU00027"/>
    </source>
</evidence>
<dbReference type="SUPFAM" id="SSF53098">
    <property type="entry name" value="Ribonuclease H-like"/>
    <property type="match status" value="1"/>
</dbReference>
<evidence type="ECO:0000256" key="5">
    <source>
        <dbReference type="ARBA" id="ARBA00023015"/>
    </source>
</evidence>
<dbReference type="InterPro" id="IPR012337">
    <property type="entry name" value="RNaseH-like_sf"/>
</dbReference>
<dbReference type="EMBL" id="CAXITT010000049">
    <property type="protein sequence ID" value="CAL1529445.1"/>
    <property type="molecule type" value="Genomic_DNA"/>
</dbReference>
<dbReference type="InterPro" id="IPR052035">
    <property type="entry name" value="ZnF_BED_domain_contain"/>
</dbReference>
<evidence type="ECO:0000313" key="13">
    <source>
        <dbReference type="Proteomes" id="UP001497497"/>
    </source>
</evidence>
<dbReference type="InterPro" id="IPR036236">
    <property type="entry name" value="Znf_C2H2_sf"/>
</dbReference>
<proteinExistence type="predicted"/>
<keyword evidence="2" id="KW-0479">Metal-binding</keyword>
<evidence type="ECO:0000256" key="3">
    <source>
        <dbReference type="ARBA" id="ARBA00022771"/>
    </source>
</evidence>
<keyword evidence="4" id="KW-0862">Zinc</keyword>
<dbReference type="PANTHER" id="PTHR46481:SF10">
    <property type="entry name" value="ZINC FINGER BED DOMAIN-CONTAINING PROTEIN 39"/>
    <property type="match status" value="1"/>
</dbReference>
<evidence type="ECO:0000256" key="6">
    <source>
        <dbReference type="ARBA" id="ARBA00023125"/>
    </source>
</evidence>
<dbReference type="AlphaFoldDB" id="A0AAV2H6Z7"/>
<dbReference type="PANTHER" id="PTHR46481">
    <property type="entry name" value="ZINC FINGER BED DOMAIN-CONTAINING PROTEIN 4"/>
    <property type="match status" value="1"/>
</dbReference>
<sequence length="639" mass="72365">MSQSSRQVSKIWKYFTINSVDASKANCNICKEKYSRGGKDPRNYGTKIFINHLQSQHPAEYNEYATLTENEKKRKSKDDSGTSTGKRGIRKQTTLFPLTEKSATLNTNHTRQIVITTSIGRMLASNTLPFSFVETSAFKELLHVLEPRYTVPSRQTFSRSVIPDMYYKARTILEREISKANLLSFTTDVWTTVNNLNAFLSFTVHWIDESWHRKFAFLQLRQMEGRQTGEVIATEVMSILEDWQIQGSRCGVLVHDNGASMVKAARLASLNDLACYINTIQLVVNDGLKAQWAVMDTIAAARLIVGHFHYSTIATEALKAIQRTLNCDTSPHPQHRLIQDVATRWTSTFYMLERLLEQKRAITLYCQNVEMTNLTATQWNICDHLIKTLRPFEEETKKASLACSSAGMIIPGIRLLQRFLERPANPGDDAGIQPMRTEMLKSWKTRFGGFEQNKVCAIATVLEPTYKLFFFTTDEAKSTAIKWLLEEAISQRLNQLQPEKKHQPSDVVVTTSMAPAASQVSSLDAYWQEFLPAQTTTTPDSDESICQREIDSYLSDPLYPRQTPPEDATIYWKANAARFPILALCAQKYLATPPSIVDSECVFSSAGLICDDHRSSISSKKTEMLLFLKMNMTLLDTGI</sequence>
<dbReference type="Proteomes" id="UP001497497">
    <property type="component" value="Unassembled WGS sequence"/>
</dbReference>
<dbReference type="Pfam" id="PF02892">
    <property type="entry name" value="zf-BED"/>
    <property type="match status" value="1"/>
</dbReference>
<dbReference type="GO" id="GO:0003677">
    <property type="term" value="F:DNA binding"/>
    <property type="evidence" value="ECO:0007669"/>
    <property type="project" value="UniProtKB-KW"/>
</dbReference>
<dbReference type="InterPro" id="IPR003656">
    <property type="entry name" value="Znf_BED"/>
</dbReference>
<dbReference type="GO" id="GO:0005634">
    <property type="term" value="C:nucleus"/>
    <property type="evidence" value="ECO:0007669"/>
    <property type="project" value="UniProtKB-SubCell"/>
</dbReference>
<dbReference type="SUPFAM" id="SSF57667">
    <property type="entry name" value="beta-beta-alpha zinc fingers"/>
    <property type="match status" value="1"/>
</dbReference>
<evidence type="ECO:0000259" key="11">
    <source>
        <dbReference type="PROSITE" id="PS50808"/>
    </source>
</evidence>
<keyword evidence="5" id="KW-0805">Transcription regulation</keyword>
<reference evidence="12 13" key="1">
    <citation type="submission" date="2024-04" db="EMBL/GenBank/DDBJ databases">
        <authorList>
            <consortium name="Genoscope - CEA"/>
            <person name="William W."/>
        </authorList>
    </citation>
    <scope>NUCLEOTIDE SEQUENCE [LARGE SCALE GENOMIC DNA]</scope>
</reference>
<feature type="domain" description="BED-type" evidence="11">
    <location>
        <begin position="6"/>
        <end position="64"/>
    </location>
</feature>
<dbReference type="GO" id="GO:0046983">
    <property type="term" value="F:protein dimerization activity"/>
    <property type="evidence" value="ECO:0007669"/>
    <property type="project" value="InterPro"/>
</dbReference>
<evidence type="ECO:0000256" key="8">
    <source>
        <dbReference type="ARBA" id="ARBA00023242"/>
    </source>
</evidence>
<dbReference type="InterPro" id="IPR008906">
    <property type="entry name" value="HATC_C_dom"/>
</dbReference>
<gene>
    <name evidence="12" type="ORF">GSLYS_00003600001</name>
</gene>
<feature type="compositionally biased region" description="Polar residues" evidence="10">
    <location>
        <begin position="81"/>
        <end position="91"/>
    </location>
</feature>
<keyword evidence="13" id="KW-1185">Reference proteome</keyword>
<organism evidence="12 13">
    <name type="scientific">Lymnaea stagnalis</name>
    <name type="common">Great pond snail</name>
    <name type="synonym">Helix stagnalis</name>
    <dbReference type="NCBI Taxonomy" id="6523"/>
    <lineage>
        <taxon>Eukaryota</taxon>
        <taxon>Metazoa</taxon>
        <taxon>Spiralia</taxon>
        <taxon>Lophotrochozoa</taxon>
        <taxon>Mollusca</taxon>
        <taxon>Gastropoda</taxon>
        <taxon>Heterobranchia</taxon>
        <taxon>Euthyneura</taxon>
        <taxon>Panpulmonata</taxon>
        <taxon>Hygrophila</taxon>
        <taxon>Lymnaeoidea</taxon>
        <taxon>Lymnaeidae</taxon>
        <taxon>Lymnaea</taxon>
    </lineage>
</organism>
<name>A0AAV2H6Z7_LYMST</name>
<dbReference type="SUPFAM" id="SSF140996">
    <property type="entry name" value="Hermes dimerisation domain"/>
    <property type="match status" value="1"/>
</dbReference>
<dbReference type="GO" id="GO:0009791">
    <property type="term" value="P:post-embryonic development"/>
    <property type="evidence" value="ECO:0007669"/>
    <property type="project" value="UniProtKB-ARBA"/>
</dbReference>
<feature type="compositionally biased region" description="Basic and acidic residues" evidence="10">
    <location>
        <begin position="69"/>
        <end position="80"/>
    </location>
</feature>
<dbReference type="SMART" id="SM00614">
    <property type="entry name" value="ZnF_BED"/>
    <property type="match status" value="1"/>
</dbReference>
<keyword evidence="7" id="KW-0804">Transcription</keyword>
<dbReference type="GO" id="GO:0008270">
    <property type="term" value="F:zinc ion binding"/>
    <property type="evidence" value="ECO:0007669"/>
    <property type="project" value="UniProtKB-KW"/>
</dbReference>
<keyword evidence="6" id="KW-0238">DNA-binding</keyword>
<evidence type="ECO:0000256" key="4">
    <source>
        <dbReference type="ARBA" id="ARBA00022833"/>
    </source>
</evidence>
<dbReference type="Pfam" id="PF05699">
    <property type="entry name" value="Dimer_Tnp_hAT"/>
    <property type="match status" value="1"/>
</dbReference>
<keyword evidence="8" id="KW-0539">Nucleus</keyword>
<dbReference type="PROSITE" id="PS50808">
    <property type="entry name" value="ZF_BED"/>
    <property type="match status" value="1"/>
</dbReference>
<evidence type="ECO:0000256" key="2">
    <source>
        <dbReference type="ARBA" id="ARBA00022723"/>
    </source>
</evidence>
<evidence type="ECO:0000313" key="12">
    <source>
        <dbReference type="EMBL" id="CAL1529445.1"/>
    </source>
</evidence>